<evidence type="ECO:0000256" key="1">
    <source>
        <dbReference type="ARBA" id="ARBA00004141"/>
    </source>
</evidence>
<feature type="transmembrane region" description="Helical" evidence="6">
    <location>
        <begin position="255"/>
        <end position="273"/>
    </location>
</feature>
<keyword evidence="4 6" id="KW-0472">Membrane</keyword>
<evidence type="ECO:0000313" key="8">
    <source>
        <dbReference type="EMBL" id="KAF3765348.1"/>
    </source>
</evidence>
<feature type="transmembrane region" description="Helical" evidence="6">
    <location>
        <begin position="214"/>
        <end position="235"/>
    </location>
</feature>
<feature type="domain" description="Rhodopsin" evidence="7">
    <location>
        <begin position="40"/>
        <end position="278"/>
    </location>
</feature>
<dbReference type="AlphaFoldDB" id="A0A9P5CNN9"/>
<keyword evidence="3 6" id="KW-1133">Transmembrane helix</keyword>
<accession>A0A9P5CNN9</accession>
<reference evidence="8" key="1">
    <citation type="journal article" date="2020" name="Phytopathology">
        <title>Genome sequence of the chestnut blight fungus Cryphonectria parasitica EP155: A fundamental resource for an archetypical invasive plant pathogen.</title>
        <authorList>
            <person name="Crouch J.A."/>
            <person name="Dawe A."/>
            <person name="Aerts A."/>
            <person name="Barry K."/>
            <person name="Churchill A.C.L."/>
            <person name="Grimwood J."/>
            <person name="Hillman B."/>
            <person name="Milgroom M.G."/>
            <person name="Pangilinan J."/>
            <person name="Smith M."/>
            <person name="Salamov A."/>
            <person name="Schmutz J."/>
            <person name="Yadav J."/>
            <person name="Grigoriev I.V."/>
            <person name="Nuss D."/>
        </authorList>
    </citation>
    <scope>NUCLEOTIDE SEQUENCE</scope>
    <source>
        <strain evidence="8">EP155</strain>
    </source>
</reference>
<name>A0A9P5CNN9_CRYP1</name>
<feature type="non-terminal residue" evidence="8">
    <location>
        <position position="1"/>
    </location>
</feature>
<evidence type="ECO:0000256" key="5">
    <source>
        <dbReference type="ARBA" id="ARBA00038359"/>
    </source>
</evidence>
<evidence type="ECO:0000256" key="3">
    <source>
        <dbReference type="ARBA" id="ARBA00022989"/>
    </source>
</evidence>
<feature type="transmembrane region" description="Helical" evidence="6">
    <location>
        <begin position="55"/>
        <end position="77"/>
    </location>
</feature>
<proteinExistence type="inferred from homology"/>
<protein>
    <recommendedName>
        <fullName evidence="7">Rhodopsin domain-containing protein</fullName>
    </recommendedName>
</protein>
<gene>
    <name evidence="8" type="ORF">M406DRAFT_16195</name>
</gene>
<evidence type="ECO:0000259" key="7">
    <source>
        <dbReference type="Pfam" id="PF20684"/>
    </source>
</evidence>
<feature type="transmembrane region" description="Helical" evidence="6">
    <location>
        <begin position="135"/>
        <end position="157"/>
    </location>
</feature>
<dbReference type="InterPro" id="IPR049326">
    <property type="entry name" value="Rhodopsin_dom_fungi"/>
</dbReference>
<keyword evidence="9" id="KW-1185">Reference proteome</keyword>
<dbReference type="OrthoDB" id="5342292at2759"/>
<feature type="transmembrane region" description="Helical" evidence="6">
    <location>
        <begin position="177"/>
        <end position="202"/>
    </location>
</feature>
<dbReference type="RefSeq" id="XP_040776309.1">
    <property type="nucleotide sequence ID" value="XM_040915407.1"/>
</dbReference>
<dbReference type="EMBL" id="MU032347">
    <property type="protein sequence ID" value="KAF3765348.1"/>
    <property type="molecule type" value="Genomic_DNA"/>
</dbReference>
<feature type="transmembrane region" description="Helical" evidence="6">
    <location>
        <begin position="97"/>
        <end position="123"/>
    </location>
</feature>
<evidence type="ECO:0000256" key="6">
    <source>
        <dbReference type="SAM" id="Phobius"/>
    </source>
</evidence>
<evidence type="ECO:0000313" key="9">
    <source>
        <dbReference type="Proteomes" id="UP000803844"/>
    </source>
</evidence>
<comment type="similarity">
    <text evidence="5">Belongs to the SAT4 family.</text>
</comment>
<dbReference type="Pfam" id="PF20684">
    <property type="entry name" value="Fung_rhodopsin"/>
    <property type="match status" value="1"/>
</dbReference>
<dbReference type="InterPro" id="IPR052337">
    <property type="entry name" value="SAT4-like"/>
</dbReference>
<keyword evidence="2 6" id="KW-0812">Transmembrane</keyword>
<dbReference type="PANTHER" id="PTHR33048">
    <property type="entry name" value="PTH11-LIKE INTEGRAL MEMBRANE PROTEIN (AFU_ORTHOLOGUE AFUA_5G11245)"/>
    <property type="match status" value="1"/>
</dbReference>
<dbReference type="PANTHER" id="PTHR33048:SF124">
    <property type="entry name" value="INTEGRAL MEMBRANE PROTEIN"/>
    <property type="match status" value="1"/>
</dbReference>
<feature type="non-terminal residue" evidence="8">
    <location>
        <position position="294"/>
    </location>
</feature>
<sequence>IPAPAGYVVDFDHPQRHADLATYWCFGVGIVLALLFTAQRVYVKLVTGISLQLDDALLAVSWVTALASQIFVVYGFANGFIGVHMWEIPIEQFNRYLFNLWISSPIYIVAGSCTKLALLVFYLKLSPSTWMRWSIFGTIMFIVSYSIGIFFCLVFACNPVEKAFNVYITSGSCISPPALYIATAIFNIVSDVILFFLPIPMVLGLHYMPLKQKLGLLGIFGIGSVTVITSILRAVILPNLMQNPDNTWEIADASLLIVIESNLIIICGMLPTLRRFFHHVAPRLIGESTSGKKS</sequence>
<dbReference type="Proteomes" id="UP000803844">
    <property type="component" value="Unassembled WGS sequence"/>
</dbReference>
<feature type="transmembrane region" description="Helical" evidence="6">
    <location>
        <begin position="20"/>
        <end position="43"/>
    </location>
</feature>
<comment type="caution">
    <text evidence="8">The sequence shown here is derived from an EMBL/GenBank/DDBJ whole genome shotgun (WGS) entry which is preliminary data.</text>
</comment>
<comment type="subcellular location">
    <subcellularLocation>
        <location evidence="1">Membrane</location>
        <topology evidence="1">Multi-pass membrane protein</topology>
    </subcellularLocation>
</comment>
<dbReference type="GeneID" id="63832536"/>
<evidence type="ECO:0000256" key="2">
    <source>
        <dbReference type="ARBA" id="ARBA00022692"/>
    </source>
</evidence>
<organism evidence="8 9">
    <name type="scientific">Cryphonectria parasitica (strain ATCC 38755 / EP155)</name>
    <dbReference type="NCBI Taxonomy" id="660469"/>
    <lineage>
        <taxon>Eukaryota</taxon>
        <taxon>Fungi</taxon>
        <taxon>Dikarya</taxon>
        <taxon>Ascomycota</taxon>
        <taxon>Pezizomycotina</taxon>
        <taxon>Sordariomycetes</taxon>
        <taxon>Sordariomycetidae</taxon>
        <taxon>Diaporthales</taxon>
        <taxon>Cryphonectriaceae</taxon>
        <taxon>Cryphonectria-Endothia species complex</taxon>
        <taxon>Cryphonectria</taxon>
    </lineage>
</organism>
<dbReference type="GO" id="GO:0016020">
    <property type="term" value="C:membrane"/>
    <property type="evidence" value="ECO:0007669"/>
    <property type="project" value="UniProtKB-SubCell"/>
</dbReference>
<evidence type="ECO:0000256" key="4">
    <source>
        <dbReference type="ARBA" id="ARBA00023136"/>
    </source>
</evidence>